<evidence type="ECO:0000313" key="2">
    <source>
        <dbReference type="Proteomes" id="UP001140234"/>
    </source>
</evidence>
<gene>
    <name evidence="1" type="ORF">IWQ57_001916</name>
</gene>
<organism evidence="1 2">
    <name type="scientific">Coemansia nantahalensis</name>
    <dbReference type="NCBI Taxonomy" id="2789366"/>
    <lineage>
        <taxon>Eukaryota</taxon>
        <taxon>Fungi</taxon>
        <taxon>Fungi incertae sedis</taxon>
        <taxon>Zoopagomycota</taxon>
        <taxon>Kickxellomycotina</taxon>
        <taxon>Kickxellomycetes</taxon>
        <taxon>Kickxellales</taxon>
        <taxon>Kickxellaceae</taxon>
        <taxon>Coemansia</taxon>
    </lineage>
</organism>
<name>A0ACC1K2I6_9FUNG</name>
<reference evidence="1" key="1">
    <citation type="submission" date="2022-07" db="EMBL/GenBank/DDBJ databases">
        <title>Phylogenomic reconstructions and comparative analyses of Kickxellomycotina fungi.</title>
        <authorList>
            <person name="Reynolds N.K."/>
            <person name="Stajich J.E."/>
            <person name="Barry K."/>
            <person name="Grigoriev I.V."/>
            <person name="Crous P."/>
            <person name="Smith M.E."/>
        </authorList>
    </citation>
    <scope>NUCLEOTIDE SEQUENCE</scope>
    <source>
        <strain evidence="1">CBS 109366</strain>
    </source>
</reference>
<sequence>MSAPSLLESLVDAHQRLAARSLPSQPVYLGLVFKSYYLTTTSQFALAYFFLIVLGIAERLLAFSIDCIPDKPGQPWRIIPRACIYYVVTIIRYVLMIAIMYVYIPMFLVICLGLALGQIAVEIIRYALLVRRVRKARQLRDDAGSSSPIKGSQRESDDVQITPLRSNHFGDSCC</sequence>
<keyword evidence="2" id="KW-1185">Reference proteome</keyword>
<comment type="caution">
    <text evidence="1">The sequence shown here is derived from an EMBL/GenBank/DDBJ whole genome shotgun (WGS) entry which is preliminary data.</text>
</comment>
<proteinExistence type="predicted"/>
<accession>A0ACC1K2I6</accession>
<dbReference type="Proteomes" id="UP001140234">
    <property type="component" value="Unassembled WGS sequence"/>
</dbReference>
<evidence type="ECO:0000313" key="1">
    <source>
        <dbReference type="EMBL" id="KAJ2772091.1"/>
    </source>
</evidence>
<dbReference type="EMBL" id="JANBUJ010000427">
    <property type="protein sequence ID" value="KAJ2772091.1"/>
    <property type="molecule type" value="Genomic_DNA"/>
</dbReference>
<protein>
    <submittedName>
        <fullName evidence="1">Uncharacterized protein</fullName>
    </submittedName>
</protein>